<sequence length="131" mass="14638">MITSMYAAYTRQDRAAIDACLDPDATIWDSAAAPLLCGKADLDRIRGERPEAGEGPREAGLEAYDPVIDVFGDLALLRYWLRVEFVPDDSGAPLMPEIVRNTAALRRYEDEIWRIVHLHEDVQQAGGEPVR</sequence>
<reference evidence="2 3" key="1">
    <citation type="submission" date="2024-08" db="EMBL/GenBank/DDBJ databases">
        <title>Genome sequence of Streptomyces aureus CACIA-1.46HGO.</title>
        <authorList>
            <person name="Evangelista-Martinez Z."/>
        </authorList>
    </citation>
    <scope>NUCLEOTIDE SEQUENCE [LARGE SCALE GENOMIC DNA]</scope>
    <source>
        <strain evidence="2 3">CACIA-1.46HGO</strain>
    </source>
</reference>
<dbReference type="SUPFAM" id="SSF54427">
    <property type="entry name" value="NTF2-like"/>
    <property type="match status" value="1"/>
</dbReference>
<dbReference type="Gene3D" id="3.10.450.50">
    <property type="match status" value="1"/>
</dbReference>
<dbReference type="InterPro" id="IPR037401">
    <property type="entry name" value="SnoaL-like"/>
</dbReference>
<name>A0ABV4SB82_9ACTN</name>
<gene>
    <name evidence="2" type="ORF">ACEG43_05840</name>
</gene>
<evidence type="ECO:0000313" key="3">
    <source>
        <dbReference type="Proteomes" id="UP001571476"/>
    </source>
</evidence>
<evidence type="ECO:0000259" key="1">
    <source>
        <dbReference type="Pfam" id="PF13474"/>
    </source>
</evidence>
<dbReference type="EMBL" id="JBGOSP010000002">
    <property type="protein sequence ID" value="MFA3835704.1"/>
    <property type="molecule type" value="Genomic_DNA"/>
</dbReference>
<keyword evidence="3" id="KW-1185">Reference proteome</keyword>
<dbReference type="Pfam" id="PF13474">
    <property type="entry name" value="SnoaL_3"/>
    <property type="match status" value="1"/>
</dbReference>
<dbReference type="Proteomes" id="UP001571476">
    <property type="component" value="Unassembled WGS sequence"/>
</dbReference>
<evidence type="ECO:0000313" key="2">
    <source>
        <dbReference type="EMBL" id="MFA3835704.1"/>
    </source>
</evidence>
<dbReference type="RefSeq" id="WP_344384882.1">
    <property type="nucleotide sequence ID" value="NZ_BAAAKQ010000003.1"/>
</dbReference>
<accession>A0ABV4SB82</accession>
<protein>
    <submittedName>
        <fullName evidence="2">Nuclear transport factor 2 family protein</fullName>
    </submittedName>
</protein>
<comment type="caution">
    <text evidence="2">The sequence shown here is derived from an EMBL/GenBank/DDBJ whole genome shotgun (WGS) entry which is preliminary data.</text>
</comment>
<organism evidence="2 3">
    <name type="scientific">Streptomyces aureus</name>
    <dbReference type="NCBI Taxonomy" id="193461"/>
    <lineage>
        <taxon>Bacteria</taxon>
        <taxon>Bacillati</taxon>
        <taxon>Actinomycetota</taxon>
        <taxon>Actinomycetes</taxon>
        <taxon>Kitasatosporales</taxon>
        <taxon>Streptomycetaceae</taxon>
        <taxon>Streptomyces</taxon>
    </lineage>
</organism>
<feature type="domain" description="SnoaL-like" evidence="1">
    <location>
        <begin position="2"/>
        <end position="119"/>
    </location>
</feature>
<dbReference type="InterPro" id="IPR032710">
    <property type="entry name" value="NTF2-like_dom_sf"/>
</dbReference>
<proteinExistence type="predicted"/>